<comment type="caution">
    <text evidence="1">The sequence shown here is derived from an EMBL/GenBank/DDBJ whole genome shotgun (WGS) entry which is preliminary data.</text>
</comment>
<protein>
    <submittedName>
        <fullName evidence="1">Uncharacterized protein</fullName>
    </submittedName>
</protein>
<accession>A0A4C1WEH2</accession>
<proteinExistence type="predicted"/>
<dbReference type="Proteomes" id="UP000299102">
    <property type="component" value="Unassembled WGS sequence"/>
</dbReference>
<evidence type="ECO:0000313" key="2">
    <source>
        <dbReference type="Proteomes" id="UP000299102"/>
    </source>
</evidence>
<keyword evidence="2" id="KW-1185">Reference proteome</keyword>
<gene>
    <name evidence="1" type="ORF">EVAR_8437_1</name>
</gene>
<reference evidence="1 2" key="1">
    <citation type="journal article" date="2019" name="Commun. Biol.">
        <title>The bagworm genome reveals a unique fibroin gene that provides high tensile strength.</title>
        <authorList>
            <person name="Kono N."/>
            <person name="Nakamura H."/>
            <person name="Ohtoshi R."/>
            <person name="Tomita M."/>
            <person name="Numata K."/>
            <person name="Arakawa K."/>
        </authorList>
    </citation>
    <scope>NUCLEOTIDE SEQUENCE [LARGE SCALE GENOMIC DNA]</scope>
</reference>
<name>A0A4C1WEH2_EUMVA</name>
<dbReference type="AlphaFoldDB" id="A0A4C1WEH2"/>
<evidence type="ECO:0000313" key="1">
    <source>
        <dbReference type="EMBL" id="GBP48829.1"/>
    </source>
</evidence>
<organism evidence="1 2">
    <name type="scientific">Eumeta variegata</name>
    <name type="common">Bagworm moth</name>
    <name type="synonym">Eumeta japonica</name>
    <dbReference type="NCBI Taxonomy" id="151549"/>
    <lineage>
        <taxon>Eukaryota</taxon>
        <taxon>Metazoa</taxon>
        <taxon>Ecdysozoa</taxon>
        <taxon>Arthropoda</taxon>
        <taxon>Hexapoda</taxon>
        <taxon>Insecta</taxon>
        <taxon>Pterygota</taxon>
        <taxon>Neoptera</taxon>
        <taxon>Endopterygota</taxon>
        <taxon>Lepidoptera</taxon>
        <taxon>Glossata</taxon>
        <taxon>Ditrysia</taxon>
        <taxon>Tineoidea</taxon>
        <taxon>Psychidae</taxon>
        <taxon>Oiketicinae</taxon>
        <taxon>Eumeta</taxon>
    </lineage>
</organism>
<sequence length="73" mass="8224">MSHSSYALIRRFFMACMQSAYVRCGLNIPAIALKRQTADGCRGGRSHLDIEAEREEYCSEAMTRAMQRSICSS</sequence>
<dbReference type="EMBL" id="BGZK01000531">
    <property type="protein sequence ID" value="GBP48829.1"/>
    <property type="molecule type" value="Genomic_DNA"/>
</dbReference>